<dbReference type="RefSeq" id="WP_346052783.1">
    <property type="nucleotide sequence ID" value="NZ_JAYGII010000036.1"/>
</dbReference>
<keyword evidence="1" id="KW-0489">Methyltransferase</keyword>
<name>A0AAP6MLX9_9GAMM</name>
<comment type="caution">
    <text evidence="1">The sequence shown here is derived from an EMBL/GenBank/DDBJ whole genome shotgun (WGS) entry which is preliminary data.</text>
</comment>
<keyword evidence="1" id="KW-0808">Transferase</keyword>
<evidence type="ECO:0000313" key="1">
    <source>
        <dbReference type="EMBL" id="MEA5446505.1"/>
    </source>
</evidence>
<reference evidence="1 2" key="1">
    <citation type="submission" date="2023-12" db="EMBL/GenBank/DDBJ databases">
        <title>Whole-genome sequencing of halo(alkali)philic microorganisms from hypersaline lakes.</title>
        <authorList>
            <person name="Sorokin D.Y."/>
            <person name="Merkel A.Y."/>
            <person name="Messina E."/>
            <person name="Yakimov M."/>
        </authorList>
    </citation>
    <scope>NUCLEOTIDE SEQUENCE [LARGE SCALE GENOMIC DNA]</scope>
    <source>
        <strain evidence="1 2">AB-CW1</strain>
    </source>
</reference>
<dbReference type="Gene3D" id="3.40.50.150">
    <property type="entry name" value="Vaccinia Virus protein VP39"/>
    <property type="match status" value="1"/>
</dbReference>
<proteinExistence type="predicted"/>
<dbReference type="EC" id="2.1.1.-" evidence="1"/>
<dbReference type="GO" id="GO:0008168">
    <property type="term" value="F:methyltransferase activity"/>
    <property type="evidence" value="ECO:0007669"/>
    <property type="project" value="UniProtKB-KW"/>
</dbReference>
<dbReference type="GO" id="GO:0032259">
    <property type="term" value="P:methylation"/>
    <property type="evidence" value="ECO:0007669"/>
    <property type="project" value="UniProtKB-KW"/>
</dbReference>
<protein>
    <submittedName>
        <fullName evidence="1">Class I SAM-dependent methyltransferase</fullName>
        <ecNumber evidence="1">2.1.1.-</ecNumber>
    </submittedName>
</protein>
<accession>A0AAP6MLX9</accession>
<dbReference type="SUPFAM" id="SSF53335">
    <property type="entry name" value="S-adenosyl-L-methionine-dependent methyltransferases"/>
    <property type="match status" value="1"/>
</dbReference>
<dbReference type="AlphaFoldDB" id="A0AAP6MLX9"/>
<dbReference type="Proteomes" id="UP001302316">
    <property type="component" value="Unassembled WGS sequence"/>
</dbReference>
<dbReference type="EMBL" id="JAYGII010000036">
    <property type="protein sequence ID" value="MEA5446505.1"/>
    <property type="molecule type" value="Genomic_DNA"/>
</dbReference>
<evidence type="ECO:0000313" key="2">
    <source>
        <dbReference type="Proteomes" id="UP001302316"/>
    </source>
</evidence>
<keyword evidence="2" id="KW-1185">Reference proteome</keyword>
<gene>
    <name evidence="1" type="ORF">VCB98_11820</name>
</gene>
<sequence length="276" mass="30968">MAGLSGRKENRLIEAARAAAEKGDWQEAISVWEKLLKESEVDSPVEAYRGISKAKRKLGQLGRVAEVSKRFGDVPHMNESRAHVMTEIIRQNRCQRLLELGFAHGKSSAYIAACLEDIGEGHLTTIDLEKARSREPNIEQMLDSMGLSHRVEPIFAQKSYIWELTRMIQDGAGPRFDFCYIDGGHTWEVTGFGFVLVDMLLEPGGIVILDDMDWCLANSPAAKRKPAKLAKLSNDEKNAKGVRMTYELLAPQLGYRQLGEKPEFGFGWGLLQKPRH</sequence>
<dbReference type="Pfam" id="PF13578">
    <property type="entry name" value="Methyltransf_24"/>
    <property type="match status" value="1"/>
</dbReference>
<organism evidence="1 2">
    <name type="scientific">Natronospira elongata</name>
    <dbReference type="NCBI Taxonomy" id="3110268"/>
    <lineage>
        <taxon>Bacteria</taxon>
        <taxon>Pseudomonadati</taxon>
        <taxon>Pseudomonadota</taxon>
        <taxon>Gammaproteobacteria</taxon>
        <taxon>Natronospirales</taxon>
        <taxon>Natronospiraceae</taxon>
        <taxon>Natronospira</taxon>
    </lineage>
</organism>
<dbReference type="InterPro" id="IPR029063">
    <property type="entry name" value="SAM-dependent_MTases_sf"/>
</dbReference>